<dbReference type="Proteomes" id="UP000189513">
    <property type="component" value="Unassembled WGS sequence"/>
</dbReference>
<keyword evidence="2" id="KW-0812">Transmembrane</keyword>
<dbReference type="AlphaFoldDB" id="A0A1V2LAE7"/>
<keyword evidence="4" id="KW-1185">Reference proteome</keyword>
<evidence type="ECO:0000256" key="2">
    <source>
        <dbReference type="SAM" id="Phobius"/>
    </source>
</evidence>
<keyword evidence="2" id="KW-1133">Transmembrane helix</keyword>
<proteinExistence type="predicted"/>
<evidence type="ECO:0000256" key="1">
    <source>
        <dbReference type="SAM" id="MobiDB-lite"/>
    </source>
</evidence>
<feature type="region of interest" description="Disordered" evidence="1">
    <location>
        <begin position="76"/>
        <end position="106"/>
    </location>
</feature>
<sequence length="106" mass="12495">MIKKNMLSGSLLVFDLYNLLFSCLFGLLHHIGIRHDAEAGKEILTLLKDSSMAASRTYNILNSLFEQLNRKTQYIHQQRHMQQQQQEERLKQQQRPLTQQKLSKQL</sequence>
<accession>A0A1V2LAE7</accession>
<feature type="compositionally biased region" description="Polar residues" evidence="1">
    <location>
        <begin position="95"/>
        <end position="106"/>
    </location>
</feature>
<keyword evidence="2" id="KW-0472">Membrane</keyword>
<name>A0A1V2LAE7_CYBFA</name>
<feature type="compositionally biased region" description="Low complexity" evidence="1">
    <location>
        <begin position="76"/>
        <end position="85"/>
    </location>
</feature>
<dbReference type="STRING" id="36022.A0A1V2LAE7"/>
<comment type="caution">
    <text evidence="3">The sequence shown here is derived from an EMBL/GenBank/DDBJ whole genome shotgun (WGS) entry which is preliminary data.</text>
</comment>
<gene>
    <name evidence="3" type="ORF">BON22_1025</name>
</gene>
<protein>
    <submittedName>
        <fullName evidence="3">Activator of stress genes 1</fullName>
    </submittedName>
</protein>
<organism evidence="3 4">
    <name type="scientific">Cyberlindnera fabianii</name>
    <name type="common">Yeast</name>
    <name type="synonym">Hansenula fabianii</name>
    <dbReference type="NCBI Taxonomy" id="36022"/>
    <lineage>
        <taxon>Eukaryota</taxon>
        <taxon>Fungi</taxon>
        <taxon>Dikarya</taxon>
        <taxon>Ascomycota</taxon>
        <taxon>Saccharomycotina</taxon>
        <taxon>Saccharomycetes</taxon>
        <taxon>Phaffomycetales</taxon>
        <taxon>Phaffomycetaceae</taxon>
        <taxon>Cyberlindnera</taxon>
    </lineage>
</organism>
<dbReference type="VEuPathDB" id="FungiDB:BON22_1025"/>
<reference evidence="4" key="1">
    <citation type="journal article" date="2017" name="Genome Announc.">
        <title>Genome sequences of Cyberlindnera fabianii 65, Pichia kudriavzevii 129, and Saccharomyces cerevisiae 131 isolated from fermented masau fruits in Zimbabwe.</title>
        <authorList>
            <person name="van Rijswijck I.M.H."/>
            <person name="Derks M.F.L."/>
            <person name="Abee T."/>
            <person name="de Ridder D."/>
            <person name="Smid E.J."/>
        </authorList>
    </citation>
    <scope>NUCLEOTIDE SEQUENCE [LARGE SCALE GENOMIC DNA]</scope>
    <source>
        <strain evidence="4">65</strain>
    </source>
</reference>
<dbReference type="EMBL" id="MPUK01000002">
    <property type="protein sequence ID" value="ONH68859.1"/>
    <property type="molecule type" value="Genomic_DNA"/>
</dbReference>
<evidence type="ECO:0000313" key="3">
    <source>
        <dbReference type="EMBL" id="ONH68859.1"/>
    </source>
</evidence>
<feature type="transmembrane region" description="Helical" evidence="2">
    <location>
        <begin position="6"/>
        <end position="28"/>
    </location>
</feature>
<evidence type="ECO:0000313" key="4">
    <source>
        <dbReference type="Proteomes" id="UP000189513"/>
    </source>
</evidence>